<dbReference type="AlphaFoldDB" id="A0A1F8EF35"/>
<dbReference type="Pfam" id="PF03572">
    <property type="entry name" value="Peptidase_S41"/>
    <property type="match status" value="1"/>
</dbReference>
<dbReference type="Gene3D" id="3.90.226.10">
    <property type="entry name" value="2-enoyl-CoA Hydratase, Chain A, domain 1"/>
    <property type="match status" value="1"/>
</dbReference>
<keyword evidence="4 5" id="KW-0720">Serine protease</keyword>
<feature type="domain" description="PDZ" evidence="6">
    <location>
        <begin position="121"/>
        <end position="190"/>
    </location>
</feature>
<name>A0A1F8EF35_9BACT</name>
<dbReference type="GO" id="GO:0006508">
    <property type="term" value="P:proteolysis"/>
    <property type="evidence" value="ECO:0007669"/>
    <property type="project" value="UniProtKB-KW"/>
</dbReference>
<dbReference type="GO" id="GO:0004175">
    <property type="term" value="F:endopeptidase activity"/>
    <property type="evidence" value="ECO:0007669"/>
    <property type="project" value="TreeGrafter"/>
</dbReference>
<evidence type="ECO:0000256" key="2">
    <source>
        <dbReference type="ARBA" id="ARBA00022670"/>
    </source>
</evidence>
<evidence type="ECO:0000313" key="8">
    <source>
        <dbReference type="Proteomes" id="UP000177117"/>
    </source>
</evidence>
<accession>A0A1F8EF35</accession>
<dbReference type="CDD" id="cd06782">
    <property type="entry name" value="cpPDZ_CPP-like"/>
    <property type="match status" value="1"/>
</dbReference>
<organism evidence="7 8">
    <name type="scientific">Candidatus Yanofskybacteria bacterium RIFCSPHIGHO2_01_FULL_41_53</name>
    <dbReference type="NCBI Taxonomy" id="1802663"/>
    <lineage>
        <taxon>Bacteria</taxon>
        <taxon>Candidatus Yanofskyibacteriota</taxon>
    </lineage>
</organism>
<dbReference type="InterPro" id="IPR005151">
    <property type="entry name" value="Tail-specific_protease"/>
</dbReference>
<keyword evidence="2 5" id="KW-0645">Protease</keyword>
<dbReference type="PANTHER" id="PTHR32060:SF30">
    <property type="entry name" value="CARBOXY-TERMINAL PROCESSING PROTEASE CTPA"/>
    <property type="match status" value="1"/>
</dbReference>
<dbReference type="SUPFAM" id="SSF52096">
    <property type="entry name" value="ClpP/crotonase"/>
    <property type="match status" value="1"/>
</dbReference>
<comment type="caution">
    <text evidence="7">The sequence shown here is derived from an EMBL/GenBank/DDBJ whole genome shotgun (WGS) entry which is preliminary data.</text>
</comment>
<dbReference type="Pfam" id="PF17820">
    <property type="entry name" value="PDZ_6"/>
    <property type="match status" value="1"/>
</dbReference>
<dbReference type="SMART" id="SM00228">
    <property type="entry name" value="PDZ"/>
    <property type="match status" value="1"/>
</dbReference>
<proteinExistence type="inferred from homology"/>
<reference evidence="7 8" key="1">
    <citation type="journal article" date="2016" name="Nat. Commun.">
        <title>Thousands of microbial genomes shed light on interconnected biogeochemical processes in an aquifer system.</title>
        <authorList>
            <person name="Anantharaman K."/>
            <person name="Brown C.T."/>
            <person name="Hug L.A."/>
            <person name="Sharon I."/>
            <person name="Castelle C.J."/>
            <person name="Probst A.J."/>
            <person name="Thomas B.C."/>
            <person name="Singh A."/>
            <person name="Wilkins M.J."/>
            <person name="Karaoz U."/>
            <person name="Brodie E.L."/>
            <person name="Williams K.H."/>
            <person name="Hubbard S.S."/>
            <person name="Banfield J.F."/>
        </authorList>
    </citation>
    <scope>NUCLEOTIDE SEQUENCE [LARGE SCALE GENOMIC DNA]</scope>
</reference>
<dbReference type="InterPro" id="IPR004447">
    <property type="entry name" value="Peptidase_S41A"/>
</dbReference>
<dbReference type="GO" id="GO:0007165">
    <property type="term" value="P:signal transduction"/>
    <property type="evidence" value="ECO:0007669"/>
    <property type="project" value="TreeGrafter"/>
</dbReference>
<evidence type="ECO:0000256" key="4">
    <source>
        <dbReference type="ARBA" id="ARBA00022825"/>
    </source>
</evidence>
<dbReference type="GO" id="GO:0008236">
    <property type="term" value="F:serine-type peptidase activity"/>
    <property type="evidence" value="ECO:0007669"/>
    <property type="project" value="UniProtKB-KW"/>
</dbReference>
<evidence type="ECO:0000256" key="5">
    <source>
        <dbReference type="RuleBase" id="RU004404"/>
    </source>
</evidence>
<evidence type="ECO:0000313" key="7">
    <source>
        <dbReference type="EMBL" id="OGM99466.1"/>
    </source>
</evidence>
<dbReference type="EMBL" id="MGJD01000044">
    <property type="protein sequence ID" value="OGM99466.1"/>
    <property type="molecule type" value="Genomic_DNA"/>
</dbReference>
<evidence type="ECO:0000256" key="3">
    <source>
        <dbReference type="ARBA" id="ARBA00022801"/>
    </source>
</evidence>
<dbReference type="Gene3D" id="2.30.42.10">
    <property type="match status" value="1"/>
</dbReference>
<dbReference type="PROSITE" id="PS50106">
    <property type="entry name" value="PDZ"/>
    <property type="match status" value="1"/>
</dbReference>
<dbReference type="SMART" id="SM00245">
    <property type="entry name" value="TSPc"/>
    <property type="match status" value="1"/>
</dbReference>
<dbReference type="InterPro" id="IPR001478">
    <property type="entry name" value="PDZ"/>
</dbReference>
<evidence type="ECO:0000259" key="6">
    <source>
        <dbReference type="PROSITE" id="PS50106"/>
    </source>
</evidence>
<evidence type="ECO:0000256" key="1">
    <source>
        <dbReference type="ARBA" id="ARBA00009179"/>
    </source>
</evidence>
<protein>
    <recommendedName>
        <fullName evidence="6">PDZ domain-containing protein</fullName>
    </recommendedName>
</protein>
<dbReference type="SUPFAM" id="SSF50156">
    <property type="entry name" value="PDZ domain-like"/>
    <property type="match status" value="1"/>
</dbReference>
<dbReference type="PANTHER" id="PTHR32060">
    <property type="entry name" value="TAIL-SPECIFIC PROTEASE"/>
    <property type="match status" value="1"/>
</dbReference>
<dbReference type="NCBIfam" id="TIGR00225">
    <property type="entry name" value="prc"/>
    <property type="match status" value="1"/>
</dbReference>
<gene>
    <name evidence="7" type="ORF">A2650_02835</name>
</gene>
<comment type="similarity">
    <text evidence="1 5">Belongs to the peptidase S41A family.</text>
</comment>
<dbReference type="CDD" id="cd06567">
    <property type="entry name" value="Peptidase_S41"/>
    <property type="match status" value="1"/>
</dbReference>
<dbReference type="Proteomes" id="UP000177117">
    <property type="component" value="Unassembled WGS sequence"/>
</dbReference>
<dbReference type="GO" id="GO:0030288">
    <property type="term" value="C:outer membrane-bounded periplasmic space"/>
    <property type="evidence" value="ECO:0007669"/>
    <property type="project" value="TreeGrafter"/>
</dbReference>
<sequence>MKNNIRNQTLSFILVLIFIFCGHSISAQTTVPQPQGQVPAQTAVSSEAQELEFKRQELLKLISSISDPASLQKLFDFFLVQNEVLAHYVDTKSFIEVLDLGMIGMVEGLDPYSHLFIDEKAEALYKNFSEEANYVGVGMVLMEFHKNIFVVEVIEDSPALKAGIEPGDSILKVDGKSVYGLQTSEVRDMVIGKDGTSVSIEIRSARLQKLKTMNIVRQQVVIKSVIYKELGKDIVYVKIRSFLPEDEVVDRFREVLDRTAGRKLIIDLRGNGGGSLRAVNQMVGFLVGPDNLLITSRGRDSTVSIMTPGDINFPPSPSKIAVLTNNFSASASEIMAGTLKYYKKATIVGTRTYGKATVQNYLGLDKPLHMIGGSRLIMGITIERYFLPDGTNITGSGVQPDIEIEQPDDFKQFQFLTKKDAQFQAALKFLKSK</sequence>
<dbReference type="InterPro" id="IPR036034">
    <property type="entry name" value="PDZ_sf"/>
</dbReference>
<dbReference type="InterPro" id="IPR029045">
    <property type="entry name" value="ClpP/crotonase-like_dom_sf"/>
</dbReference>
<dbReference type="InterPro" id="IPR041489">
    <property type="entry name" value="PDZ_6"/>
</dbReference>
<keyword evidence="3 5" id="KW-0378">Hydrolase</keyword>